<reference evidence="1" key="1">
    <citation type="submission" date="2023-10" db="EMBL/GenBank/DDBJ databases">
        <title>Genome assembly of Pristionchus species.</title>
        <authorList>
            <person name="Yoshida K."/>
            <person name="Sommer R.J."/>
        </authorList>
    </citation>
    <scope>NUCLEOTIDE SEQUENCE</scope>
    <source>
        <strain evidence="1">RS0144</strain>
    </source>
</reference>
<dbReference type="Proteomes" id="UP001432027">
    <property type="component" value="Unassembled WGS sequence"/>
</dbReference>
<comment type="caution">
    <text evidence="1">The sequence shown here is derived from an EMBL/GenBank/DDBJ whole genome shotgun (WGS) entry which is preliminary data.</text>
</comment>
<name>A0AAV5UNL9_9BILA</name>
<evidence type="ECO:0000313" key="2">
    <source>
        <dbReference type="Proteomes" id="UP001432027"/>
    </source>
</evidence>
<dbReference type="EMBL" id="BTSX01000006">
    <property type="protein sequence ID" value="GMT07494.1"/>
    <property type="molecule type" value="Genomic_DNA"/>
</dbReference>
<feature type="non-terminal residue" evidence="1">
    <location>
        <position position="1"/>
    </location>
</feature>
<accession>A0AAV5UNL9</accession>
<evidence type="ECO:0000313" key="1">
    <source>
        <dbReference type="EMBL" id="GMT07494.1"/>
    </source>
</evidence>
<protein>
    <submittedName>
        <fullName evidence="1">Uncharacterized protein</fullName>
    </submittedName>
</protein>
<dbReference type="AlphaFoldDB" id="A0AAV5UNL9"/>
<sequence>SMDERKNLIGGFGVDRDIPCTQIDSSSDSETCASSSDLSPIKENIIPKEARGERFYRRRCFIEYDDDDEEPEIMKGQNLKKK</sequence>
<feature type="non-terminal residue" evidence="1">
    <location>
        <position position="82"/>
    </location>
</feature>
<keyword evidence="2" id="KW-1185">Reference proteome</keyword>
<proteinExistence type="predicted"/>
<gene>
    <name evidence="1" type="ORF">PENTCL1PPCAC_29668</name>
</gene>
<organism evidence="1 2">
    <name type="scientific">Pristionchus entomophagus</name>
    <dbReference type="NCBI Taxonomy" id="358040"/>
    <lineage>
        <taxon>Eukaryota</taxon>
        <taxon>Metazoa</taxon>
        <taxon>Ecdysozoa</taxon>
        <taxon>Nematoda</taxon>
        <taxon>Chromadorea</taxon>
        <taxon>Rhabditida</taxon>
        <taxon>Rhabditina</taxon>
        <taxon>Diplogasteromorpha</taxon>
        <taxon>Diplogasteroidea</taxon>
        <taxon>Neodiplogasteridae</taxon>
        <taxon>Pristionchus</taxon>
    </lineage>
</organism>